<proteinExistence type="predicted"/>
<evidence type="ECO:0000313" key="3">
    <source>
        <dbReference type="Proteomes" id="UP001589532"/>
    </source>
</evidence>
<dbReference type="Proteomes" id="UP001589532">
    <property type="component" value="Unassembled WGS sequence"/>
</dbReference>
<dbReference type="Pfam" id="PF00583">
    <property type="entry name" value="Acetyltransf_1"/>
    <property type="match status" value="1"/>
</dbReference>
<comment type="caution">
    <text evidence="2">The sequence shown here is derived from an EMBL/GenBank/DDBJ whole genome shotgun (WGS) entry which is preliminary data.</text>
</comment>
<dbReference type="PANTHER" id="PTHR43072:SF8">
    <property type="entry name" value="ACYLTRANSFERASE FABY-RELATED"/>
    <property type="match status" value="1"/>
</dbReference>
<dbReference type="EMBL" id="JBHMBW010000017">
    <property type="protein sequence ID" value="MFB9625531.1"/>
    <property type="molecule type" value="Genomic_DNA"/>
</dbReference>
<dbReference type="PANTHER" id="PTHR43072">
    <property type="entry name" value="N-ACETYLTRANSFERASE"/>
    <property type="match status" value="1"/>
</dbReference>
<gene>
    <name evidence="2" type="ORF">ACFFSA_20800</name>
</gene>
<dbReference type="PROSITE" id="PS51186">
    <property type="entry name" value="GNAT"/>
    <property type="match status" value="1"/>
</dbReference>
<sequence>MTNVRNLAEADLPAVADIYAHYVTGSVATFDETPLGLDAWRAKADGIVGAGLPFLVAEVDGAVAGYAYVSQYRPKPAYRHTVEDTIYLAPGLTGRGLGRLLLGELIRRTGETPARQMVAVIADSGDPASARLHKRFGFEEAGRLRAVGFKHGRWIDTVLLQLALDQNGSTTRQTSAG</sequence>
<accession>A0ABV5S1H1</accession>
<organism evidence="2 3">
    <name type="scientific">Nonomuraea helvata</name>
    <dbReference type="NCBI Taxonomy" id="37484"/>
    <lineage>
        <taxon>Bacteria</taxon>
        <taxon>Bacillati</taxon>
        <taxon>Actinomycetota</taxon>
        <taxon>Actinomycetes</taxon>
        <taxon>Streptosporangiales</taxon>
        <taxon>Streptosporangiaceae</taxon>
        <taxon>Nonomuraea</taxon>
    </lineage>
</organism>
<reference evidence="2 3" key="1">
    <citation type="submission" date="2024-09" db="EMBL/GenBank/DDBJ databases">
        <authorList>
            <person name="Sun Q."/>
            <person name="Mori K."/>
        </authorList>
    </citation>
    <scope>NUCLEOTIDE SEQUENCE [LARGE SCALE GENOMIC DNA]</scope>
    <source>
        <strain evidence="2 3">JCM 3143</strain>
    </source>
</reference>
<dbReference type="Gene3D" id="3.40.630.30">
    <property type="match status" value="1"/>
</dbReference>
<feature type="domain" description="N-acetyltransferase" evidence="1">
    <location>
        <begin position="2"/>
        <end position="165"/>
    </location>
</feature>
<name>A0ABV5S1H1_9ACTN</name>
<dbReference type="InterPro" id="IPR000182">
    <property type="entry name" value="GNAT_dom"/>
</dbReference>
<dbReference type="RefSeq" id="WP_344994437.1">
    <property type="nucleotide sequence ID" value="NZ_BAAAXV010000008.1"/>
</dbReference>
<keyword evidence="3" id="KW-1185">Reference proteome</keyword>
<evidence type="ECO:0000259" key="1">
    <source>
        <dbReference type="PROSITE" id="PS51186"/>
    </source>
</evidence>
<evidence type="ECO:0000313" key="2">
    <source>
        <dbReference type="EMBL" id="MFB9625531.1"/>
    </source>
</evidence>
<protein>
    <submittedName>
        <fullName evidence="2">N-acetyltransferase family protein</fullName>
    </submittedName>
</protein>
<dbReference type="SUPFAM" id="SSF55729">
    <property type="entry name" value="Acyl-CoA N-acyltransferases (Nat)"/>
    <property type="match status" value="1"/>
</dbReference>
<dbReference type="InterPro" id="IPR016181">
    <property type="entry name" value="Acyl_CoA_acyltransferase"/>
</dbReference>